<evidence type="ECO:0000256" key="6">
    <source>
        <dbReference type="ARBA" id="ARBA00022927"/>
    </source>
</evidence>
<dbReference type="AlphaFoldDB" id="A0AAP0MRX7"/>
<dbReference type="NCBIfam" id="TIGR01411">
    <property type="entry name" value="tatAE"/>
    <property type="match status" value="1"/>
</dbReference>
<evidence type="ECO:0000256" key="5">
    <source>
        <dbReference type="ARBA" id="ARBA00022692"/>
    </source>
</evidence>
<dbReference type="GO" id="GO:0006886">
    <property type="term" value="P:intracellular protein transport"/>
    <property type="evidence" value="ECO:0007669"/>
    <property type="project" value="UniProtKB-ARBA"/>
</dbReference>
<protein>
    <recommendedName>
        <fullName evidence="17">Sec-independent protein translocase protein TATA, chloroplastic</fullName>
    </recommendedName>
</protein>
<dbReference type="NCBIfam" id="NF011430">
    <property type="entry name" value="PRK14861.1"/>
    <property type="match status" value="1"/>
</dbReference>
<keyword evidence="2" id="KW-0813">Transport</keyword>
<evidence type="ECO:0000256" key="1">
    <source>
        <dbReference type="ARBA" id="ARBA00004581"/>
    </source>
</evidence>
<comment type="caution">
    <text evidence="15">The sequence shown here is derived from an EMBL/GenBank/DDBJ whole genome shotgun (WGS) entry which is preliminary data.</text>
</comment>
<dbReference type="EMBL" id="JBCGBO010000003">
    <property type="protein sequence ID" value="KAK9215185.1"/>
    <property type="molecule type" value="Genomic_DNA"/>
</dbReference>
<organism evidence="15 16">
    <name type="scientific">Citrus x changshan-huyou</name>
    <dbReference type="NCBI Taxonomy" id="2935761"/>
    <lineage>
        <taxon>Eukaryota</taxon>
        <taxon>Viridiplantae</taxon>
        <taxon>Streptophyta</taxon>
        <taxon>Embryophyta</taxon>
        <taxon>Tracheophyta</taxon>
        <taxon>Spermatophyta</taxon>
        <taxon>Magnoliopsida</taxon>
        <taxon>eudicotyledons</taxon>
        <taxon>Gunneridae</taxon>
        <taxon>Pentapetalae</taxon>
        <taxon>rosids</taxon>
        <taxon>malvids</taxon>
        <taxon>Sapindales</taxon>
        <taxon>Rutaceae</taxon>
        <taxon>Aurantioideae</taxon>
        <taxon>Citrus</taxon>
    </lineage>
</organism>
<proteinExistence type="inferred from homology"/>
<evidence type="ECO:0000256" key="8">
    <source>
        <dbReference type="ARBA" id="ARBA00022989"/>
    </source>
</evidence>
<dbReference type="NCBIfam" id="NF011429">
    <property type="entry name" value="PRK14857.1"/>
    <property type="match status" value="1"/>
</dbReference>
<dbReference type="HAMAP" id="MF_00236">
    <property type="entry name" value="TatA_E"/>
    <property type="match status" value="1"/>
</dbReference>
<evidence type="ECO:0000313" key="16">
    <source>
        <dbReference type="Proteomes" id="UP001428341"/>
    </source>
</evidence>
<dbReference type="Proteomes" id="UP001428341">
    <property type="component" value="Unassembled WGS sequence"/>
</dbReference>
<evidence type="ECO:0000256" key="11">
    <source>
        <dbReference type="ARBA" id="ARBA00023136"/>
    </source>
</evidence>
<dbReference type="GO" id="GO:0009535">
    <property type="term" value="C:chloroplast thylakoid membrane"/>
    <property type="evidence" value="ECO:0007669"/>
    <property type="project" value="UniProtKB-SubCell"/>
</dbReference>
<dbReference type="InterPro" id="IPR006312">
    <property type="entry name" value="TatA/E"/>
</dbReference>
<name>A0AAP0MRX7_9ROSI</name>
<accession>A0AAP0MRX7</accession>
<sequence>MVISSSLALSLSSSSSFLSTRPPSPHFLSLSSSRSSFFTNLKTNSLVVGPRGGTGKGRKGFTCYALFGLGVPELVVIAGVAALVFGPKKLPEVGKSIGKTVKSFQQAAKEFESELKKEPDSETDPPGEKPTAISEERKDEGKISSSKESV</sequence>
<evidence type="ECO:0000256" key="13">
    <source>
        <dbReference type="SAM" id="MobiDB-lite"/>
    </source>
</evidence>
<dbReference type="Pfam" id="PF02416">
    <property type="entry name" value="TatA_B_E"/>
    <property type="match status" value="1"/>
</dbReference>
<evidence type="ECO:0000313" key="15">
    <source>
        <dbReference type="EMBL" id="KAK9215185.1"/>
    </source>
</evidence>
<keyword evidence="7" id="KW-0809">Transit peptide</keyword>
<evidence type="ECO:0000256" key="9">
    <source>
        <dbReference type="ARBA" id="ARBA00023010"/>
    </source>
</evidence>
<comment type="subcellular location">
    <subcellularLocation>
        <location evidence="1">Plastid</location>
        <location evidence="1">Chloroplast thylakoid membrane</location>
        <topology evidence="1">Single-pass membrane protein</topology>
    </subcellularLocation>
</comment>
<feature type="transmembrane region" description="Helical" evidence="14">
    <location>
        <begin position="64"/>
        <end position="85"/>
    </location>
</feature>
<evidence type="ECO:0000256" key="3">
    <source>
        <dbReference type="ARBA" id="ARBA00022528"/>
    </source>
</evidence>
<evidence type="ECO:0008006" key="17">
    <source>
        <dbReference type="Google" id="ProtNLM"/>
    </source>
</evidence>
<evidence type="ECO:0000256" key="10">
    <source>
        <dbReference type="ARBA" id="ARBA00023078"/>
    </source>
</evidence>
<keyword evidence="4" id="KW-0934">Plastid</keyword>
<keyword evidence="3" id="KW-0150">Chloroplast</keyword>
<evidence type="ECO:0000256" key="14">
    <source>
        <dbReference type="SAM" id="Phobius"/>
    </source>
</evidence>
<evidence type="ECO:0000256" key="2">
    <source>
        <dbReference type="ARBA" id="ARBA00022448"/>
    </source>
</evidence>
<comment type="function">
    <text evidence="12">Part of the twin-arginine translocation (Tat) system that transports large folded proteins containing a characteristic twin-arginine motif in their signal peptide across the thylakoid membrane. Involved in delta pH-dependent protein transport required for chloroplast development, especially thylakoid membrane formation. TATC and TATB mediate precursor recognition, whereas TATA facilitates translocation.</text>
</comment>
<dbReference type="PANTHER" id="PTHR33162">
    <property type="entry name" value="SEC-INDEPENDENT PROTEIN TRANSLOCASE PROTEIN TATA, CHLOROPLASTIC"/>
    <property type="match status" value="1"/>
</dbReference>
<dbReference type="Gene3D" id="1.20.5.3310">
    <property type="match status" value="1"/>
</dbReference>
<reference evidence="15 16" key="1">
    <citation type="submission" date="2024-05" db="EMBL/GenBank/DDBJ databases">
        <title>Haplotype-resolved chromosome-level genome assembly of Huyou (Citrus changshanensis).</title>
        <authorList>
            <person name="Miao C."/>
            <person name="Chen W."/>
            <person name="Wu Y."/>
            <person name="Wang L."/>
            <person name="Zhao S."/>
            <person name="Grierson D."/>
            <person name="Xu C."/>
            <person name="Chen K."/>
        </authorList>
    </citation>
    <scope>NUCLEOTIDE SEQUENCE [LARGE SCALE GENOMIC DNA]</scope>
    <source>
        <strain evidence="15">01-14</strain>
        <tissue evidence="15">Leaf</tissue>
    </source>
</reference>
<keyword evidence="10" id="KW-0793">Thylakoid</keyword>
<evidence type="ECO:0000256" key="7">
    <source>
        <dbReference type="ARBA" id="ARBA00022946"/>
    </source>
</evidence>
<evidence type="ECO:0000256" key="12">
    <source>
        <dbReference type="ARBA" id="ARBA00025340"/>
    </source>
</evidence>
<keyword evidence="5 14" id="KW-0812">Transmembrane</keyword>
<keyword evidence="9" id="KW-0811">Translocation</keyword>
<keyword evidence="16" id="KW-1185">Reference proteome</keyword>
<dbReference type="GO" id="GO:0033281">
    <property type="term" value="C:TAT protein transport complex"/>
    <property type="evidence" value="ECO:0007669"/>
    <property type="project" value="UniProtKB-ARBA"/>
</dbReference>
<evidence type="ECO:0000256" key="4">
    <source>
        <dbReference type="ARBA" id="ARBA00022640"/>
    </source>
</evidence>
<dbReference type="FunFam" id="1.20.5.3310:FF:000003">
    <property type="entry name" value="Sec-independent protein translocase protein TATB, chloroplastic"/>
    <property type="match status" value="1"/>
</dbReference>
<gene>
    <name evidence="15" type="ORF">WN944_007188</name>
</gene>
<feature type="compositionally biased region" description="Basic and acidic residues" evidence="13">
    <location>
        <begin position="110"/>
        <end position="120"/>
    </location>
</feature>
<dbReference type="InterPro" id="IPR003369">
    <property type="entry name" value="TatA/B/E"/>
</dbReference>
<keyword evidence="6" id="KW-0653">Protein transport</keyword>
<dbReference type="GO" id="GO:0043953">
    <property type="term" value="P:protein transport by the Tat complex"/>
    <property type="evidence" value="ECO:0007669"/>
    <property type="project" value="InterPro"/>
</dbReference>
<dbReference type="PRINTS" id="PR01506">
    <property type="entry name" value="TATBPROTEIN"/>
</dbReference>
<keyword evidence="11 14" id="KW-0472">Membrane</keyword>
<feature type="region of interest" description="Disordered" evidence="13">
    <location>
        <begin position="110"/>
        <end position="150"/>
    </location>
</feature>
<keyword evidence="8 14" id="KW-1133">Transmembrane helix</keyword>
<dbReference type="PANTHER" id="PTHR33162:SF1">
    <property type="entry name" value="SEC-INDEPENDENT PROTEIN TRANSLOCASE PROTEIN TATA, CHLOROPLASTIC"/>
    <property type="match status" value="1"/>
</dbReference>